<comment type="subcellular location">
    <subcellularLocation>
        <location evidence="1 9">Cytoplasm</location>
    </subcellularLocation>
</comment>
<comment type="caution">
    <text evidence="12">The sequence shown here is derived from an EMBL/GenBank/DDBJ whole genome shotgun (WGS) entry which is preliminary data.</text>
</comment>
<dbReference type="InterPro" id="IPR010998">
    <property type="entry name" value="Integrase_recombinase_N"/>
</dbReference>
<name>A0A9D1NKZ1_9BACT</name>
<comment type="function">
    <text evidence="9">Site-specific tyrosine recombinase, which acts by catalyzing the cutting and rejoining of the recombining DNA molecules. The XerC-XerD complex is essential to convert dimers of the bacterial chromosome into monomers to permit their segregation at cell division. It also contributes to the segregational stability of plasmids.</text>
</comment>
<dbReference type="HAMAP" id="MF_01808">
    <property type="entry name" value="Recomb_XerC_XerD"/>
    <property type="match status" value="1"/>
</dbReference>
<evidence type="ECO:0000256" key="7">
    <source>
        <dbReference type="ARBA" id="ARBA00023172"/>
    </source>
</evidence>
<keyword evidence="8 9" id="KW-0131">Cell cycle</keyword>
<feature type="domain" description="Core-binding (CB)" evidence="11">
    <location>
        <begin position="11"/>
        <end position="101"/>
    </location>
</feature>
<dbReference type="InterPro" id="IPR013762">
    <property type="entry name" value="Integrase-like_cat_sf"/>
</dbReference>
<evidence type="ECO:0000256" key="2">
    <source>
        <dbReference type="ARBA" id="ARBA00022490"/>
    </source>
</evidence>
<dbReference type="PANTHER" id="PTHR30349">
    <property type="entry name" value="PHAGE INTEGRASE-RELATED"/>
    <property type="match status" value="1"/>
</dbReference>
<feature type="active site" evidence="9">
    <location>
        <position position="263"/>
    </location>
</feature>
<dbReference type="GO" id="GO:0006313">
    <property type="term" value="P:DNA transposition"/>
    <property type="evidence" value="ECO:0007669"/>
    <property type="project" value="UniProtKB-UniRule"/>
</dbReference>
<keyword evidence="6 9" id="KW-0238">DNA-binding</keyword>
<dbReference type="EMBL" id="DVOG01000133">
    <property type="protein sequence ID" value="HIV04519.1"/>
    <property type="molecule type" value="Genomic_DNA"/>
</dbReference>
<evidence type="ECO:0000313" key="13">
    <source>
        <dbReference type="Proteomes" id="UP000886812"/>
    </source>
</evidence>
<keyword evidence="4 9" id="KW-0159">Chromosome partition</keyword>
<comment type="similarity">
    <text evidence="9">Belongs to the 'phage' integrase family. XerC subfamily.</text>
</comment>
<dbReference type="InterPro" id="IPR023009">
    <property type="entry name" value="Tyrosine_recombinase_XerC/XerD"/>
</dbReference>
<dbReference type="AlphaFoldDB" id="A0A9D1NKZ1"/>
<dbReference type="InterPro" id="IPR050090">
    <property type="entry name" value="Tyrosine_recombinase_XerCD"/>
</dbReference>
<evidence type="ECO:0000256" key="4">
    <source>
        <dbReference type="ARBA" id="ARBA00022829"/>
    </source>
</evidence>
<dbReference type="GO" id="GO:0051301">
    <property type="term" value="P:cell division"/>
    <property type="evidence" value="ECO:0007669"/>
    <property type="project" value="UniProtKB-KW"/>
</dbReference>
<dbReference type="CDD" id="cd00798">
    <property type="entry name" value="INT_XerDC_C"/>
    <property type="match status" value="1"/>
</dbReference>
<dbReference type="PANTHER" id="PTHR30349:SF41">
    <property type="entry name" value="INTEGRASE_RECOMBINASE PROTEIN MJ0367-RELATED"/>
    <property type="match status" value="1"/>
</dbReference>
<evidence type="ECO:0000256" key="3">
    <source>
        <dbReference type="ARBA" id="ARBA00022618"/>
    </source>
</evidence>
<dbReference type="Gene3D" id="1.10.443.10">
    <property type="entry name" value="Intergrase catalytic core"/>
    <property type="match status" value="1"/>
</dbReference>
<evidence type="ECO:0000256" key="9">
    <source>
        <dbReference type="HAMAP-Rule" id="MF_01808"/>
    </source>
</evidence>
<accession>A0A9D1NKZ1</accession>
<dbReference type="Gene3D" id="1.10.150.130">
    <property type="match status" value="1"/>
</dbReference>
<dbReference type="GO" id="GO:0003677">
    <property type="term" value="F:DNA binding"/>
    <property type="evidence" value="ECO:0007669"/>
    <property type="project" value="UniProtKB-UniRule"/>
</dbReference>
<feature type="domain" description="Tyr recombinase" evidence="10">
    <location>
        <begin position="122"/>
        <end position="308"/>
    </location>
</feature>
<dbReference type="PROSITE" id="PS51900">
    <property type="entry name" value="CB"/>
    <property type="match status" value="1"/>
</dbReference>
<dbReference type="SUPFAM" id="SSF56349">
    <property type="entry name" value="DNA breaking-rejoining enzymes"/>
    <property type="match status" value="1"/>
</dbReference>
<evidence type="ECO:0000256" key="1">
    <source>
        <dbReference type="ARBA" id="ARBA00004496"/>
    </source>
</evidence>
<dbReference type="InterPro" id="IPR011010">
    <property type="entry name" value="DNA_brk_join_enz"/>
</dbReference>
<keyword evidence="5 9" id="KW-0229">DNA integration</keyword>
<dbReference type="GO" id="GO:0005737">
    <property type="term" value="C:cytoplasm"/>
    <property type="evidence" value="ECO:0007669"/>
    <property type="project" value="UniProtKB-SubCell"/>
</dbReference>
<comment type="subunit">
    <text evidence="9">Forms a cyclic heterotetrameric complex composed of two molecules of XerC and two molecules of XerD.</text>
</comment>
<gene>
    <name evidence="9" type="primary">xerC</name>
    <name evidence="12" type="ORF">IAC75_05150</name>
</gene>
<dbReference type="InterPro" id="IPR044068">
    <property type="entry name" value="CB"/>
</dbReference>
<dbReference type="InterPro" id="IPR002104">
    <property type="entry name" value="Integrase_catalytic"/>
</dbReference>
<feature type="active site" evidence="9">
    <location>
        <position position="169"/>
    </location>
</feature>
<evidence type="ECO:0000313" key="12">
    <source>
        <dbReference type="EMBL" id="HIV04519.1"/>
    </source>
</evidence>
<dbReference type="GO" id="GO:0009037">
    <property type="term" value="F:tyrosine-based site-specific recombinase activity"/>
    <property type="evidence" value="ECO:0007669"/>
    <property type="project" value="UniProtKB-UniRule"/>
</dbReference>
<evidence type="ECO:0000259" key="10">
    <source>
        <dbReference type="PROSITE" id="PS51898"/>
    </source>
</evidence>
<feature type="active site" description="O-(3'-phospho-DNA)-tyrosine intermediate" evidence="9">
    <location>
        <position position="295"/>
    </location>
</feature>
<sequence>MSPEKAPRQDYPGAGTVGEFCAHLANERRLSPNTVRNYEEALRDFARWAENACGFRGDFASISRRDVRDFVIERGRGNAPLSRRTLHNHVSALRTFFLWLRRKGRLAASPLTGVVLPKLPKTLPKFLTEQQAAELLAMPQQAFEEGLVDEAQCLRDRAALETLYGGGLRVGELCGLTAEAIDFSAGTARVLGKGGKTRVVPVGGAALDALRALAKAQGGAARGAPLFRGKSGKPLSPAAVQRQLKKYLALAGLPTDITPHKLRHSCATHMLDRGADLRLVQEQLGHASLSTTQIYTHVTLARLKSAYKKAHPRA</sequence>
<dbReference type="Pfam" id="PF02899">
    <property type="entry name" value="Phage_int_SAM_1"/>
    <property type="match status" value="1"/>
</dbReference>
<organism evidence="12 13">
    <name type="scientific">Candidatus Spyradosoma merdigallinarum</name>
    <dbReference type="NCBI Taxonomy" id="2840950"/>
    <lineage>
        <taxon>Bacteria</taxon>
        <taxon>Pseudomonadati</taxon>
        <taxon>Verrucomicrobiota</taxon>
        <taxon>Opitutia</taxon>
        <taxon>Opitutia incertae sedis</taxon>
        <taxon>Candidatus Spyradosoma</taxon>
    </lineage>
</organism>
<protein>
    <recommendedName>
        <fullName evidence="9">Tyrosine recombinase XerC</fullName>
    </recommendedName>
</protein>
<feature type="active site" evidence="9">
    <location>
        <position position="193"/>
    </location>
</feature>
<feature type="active site" evidence="9">
    <location>
        <position position="260"/>
    </location>
</feature>
<keyword evidence="2 9" id="KW-0963">Cytoplasm</keyword>
<dbReference type="GO" id="GO:0007059">
    <property type="term" value="P:chromosome segregation"/>
    <property type="evidence" value="ECO:0007669"/>
    <property type="project" value="UniProtKB-UniRule"/>
</dbReference>
<reference evidence="12" key="2">
    <citation type="journal article" date="2021" name="PeerJ">
        <title>Extensive microbial diversity within the chicken gut microbiome revealed by metagenomics and culture.</title>
        <authorList>
            <person name="Gilroy R."/>
            <person name="Ravi A."/>
            <person name="Getino M."/>
            <person name="Pursley I."/>
            <person name="Horton D.L."/>
            <person name="Alikhan N.F."/>
            <person name="Baker D."/>
            <person name="Gharbi K."/>
            <person name="Hall N."/>
            <person name="Watson M."/>
            <person name="Adriaenssens E.M."/>
            <person name="Foster-Nyarko E."/>
            <person name="Jarju S."/>
            <person name="Secka A."/>
            <person name="Antonio M."/>
            <person name="Oren A."/>
            <person name="Chaudhuri R.R."/>
            <person name="La Ragione R."/>
            <person name="Hildebrand F."/>
            <person name="Pallen M.J."/>
        </authorList>
    </citation>
    <scope>NUCLEOTIDE SEQUENCE</scope>
    <source>
        <strain evidence="12">10669</strain>
    </source>
</reference>
<dbReference type="Proteomes" id="UP000886812">
    <property type="component" value="Unassembled WGS sequence"/>
</dbReference>
<evidence type="ECO:0000256" key="5">
    <source>
        <dbReference type="ARBA" id="ARBA00022908"/>
    </source>
</evidence>
<evidence type="ECO:0000256" key="8">
    <source>
        <dbReference type="ARBA" id="ARBA00023306"/>
    </source>
</evidence>
<keyword evidence="3 9" id="KW-0132">Cell division</keyword>
<dbReference type="PROSITE" id="PS51898">
    <property type="entry name" value="TYR_RECOMBINASE"/>
    <property type="match status" value="1"/>
</dbReference>
<dbReference type="InterPro" id="IPR004107">
    <property type="entry name" value="Integrase_SAM-like_N"/>
</dbReference>
<dbReference type="Pfam" id="PF00589">
    <property type="entry name" value="Phage_integrase"/>
    <property type="match status" value="1"/>
</dbReference>
<proteinExistence type="inferred from homology"/>
<keyword evidence="7 9" id="KW-0233">DNA recombination</keyword>
<evidence type="ECO:0000259" key="11">
    <source>
        <dbReference type="PROSITE" id="PS51900"/>
    </source>
</evidence>
<feature type="active site" evidence="9">
    <location>
        <position position="286"/>
    </location>
</feature>
<reference evidence="12" key="1">
    <citation type="submission" date="2020-10" db="EMBL/GenBank/DDBJ databases">
        <authorList>
            <person name="Gilroy R."/>
        </authorList>
    </citation>
    <scope>NUCLEOTIDE SEQUENCE</scope>
    <source>
        <strain evidence="12">10669</strain>
    </source>
</reference>
<evidence type="ECO:0000256" key="6">
    <source>
        <dbReference type="ARBA" id="ARBA00023125"/>
    </source>
</evidence>